<dbReference type="Gene3D" id="2.40.128.20">
    <property type="match status" value="1"/>
</dbReference>
<feature type="non-terminal residue" evidence="2">
    <location>
        <position position="209"/>
    </location>
</feature>
<dbReference type="AlphaFoldDB" id="A0A0C9SE99"/>
<feature type="signal peptide" evidence="1">
    <location>
        <begin position="1"/>
        <end position="23"/>
    </location>
</feature>
<accession>A0A0C9SE99</accession>
<reference evidence="2" key="1">
    <citation type="journal article" date="2015" name="PLoS ONE">
        <title>An Insight into the Sialome of the Lone Star Tick, Amblyomma americanum, with a Glimpse on Its Time Dependent Gene Expression.</title>
        <authorList>
            <person name="Karim S."/>
            <person name="Ribeiro J.M."/>
        </authorList>
    </citation>
    <scope>NUCLEOTIDE SEQUENCE</scope>
    <source>
        <tissue evidence="2">Salivary gland</tissue>
    </source>
</reference>
<keyword evidence="1" id="KW-0732">Signal</keyword>
<organism evidence="2">
    <name type="scientific">Amblyomma americanum</name>
    <name type="common">Lone star tick</name>
    <dbReference type="NCBI Taxonomy" id="6943"/>
    <lineage>
        <taxon>Eukaryota</taxon>
        <taxon>Metazoa</taxon>
        <taxon>Ecdysozoa</taxon>
        <taxon>Arthropoda</taxon>
        <taxon>Chelicerata</taxon>
        <taxon>Arachnida</taxon>
        <taxon>Acari</taxon>
        <taxon>Parasitiformes</taxon>
        <taxon>Ixodida</taxon>
        <taxon>Ixodoidea</taxon>
        <taxon>Ixodidae</taxon>
        <taxon>Amblyomminae</taxon>
        <taxon>Amblyomma</taxon>
    </lineage>
</organism>
<proteinExistence type="evidence at transcript level"/>
<dbReference type="SUPFAM" id="SSF50814">
    <property type="entry name" value="Lipocalins"/>
    <property type="match status" value="1"/>
</dbReference>
<sequence length="209" mass="23691">MGLRRWNLLFLITVAMATCAGKAKKDRVQARQQGHGNSAWKFMSSNHIYLMRTNASLGNYKCISAVTINKSETEETLTQVVYFLYDPPKIWFNLTADYKSLGNCSKPSRMFTSFDENMKTETNYTFYLSNCTDCAVAMKSKLTPDTGLTISCELWVNNDFFKANGRSAIRTCCDMEFKTHCSCAAGREYDVNECGLLTDESHPHMTPPR</sequence>
<dbReference type="EMBL" id="GBZX01000223">
    <property type="protein sequence ID" value="JAG92517.1"/>
    <property type="molecule type" value="mRNA"/>
</dbReference>
<protein>
    <submittedName>
        <fullName evidence="2">Putative secreted protein</fullName>
    </submittedName>
</protein>
<name>A0A0C9SE99_AMBAM</name>
<evidence type="ECO:0000313" key="2">
    <source>
        <dbReference type="EMBL" id="JAG92517.1"/>
    </source>
</evidence>
<evidence type="ECO:0000256" key="1">
    <source>
        <dbReference type="SAM" id="SignalP"/>
    </source>
</evidence>
<feature type="chain" id="PRO_5002202801" evidence="1">
    <location>
        <begin position="24"/>
        <end position="209"/>
    </location>
</feature>
<dbReference type="InterPro" id="IPR012674">
    <property type="entry name" value="Calycin"/>
</dbReference>